<accession>A0ACA9NQ65</accession>
<proteinExistence type="predicted"/>
<sequence length="60" mass="7054">ICCTWYRNIKSTQAINFIHSRDFSIDMPRASNNNQHELDNNRHKKILAALNEHKNDSNKS</sequence>
<comment type="caution">
    <text evidence="1">The sequence shown here is derived from an EMBL/GenBank/DDBJ whole genome shotgun (WGS) entry which is preliminary data.</text>
</comment>
<name>A0ACA9NQ65_9GLOM</name>
<keyword evidence="2" id="KW-1185">Reference proteome</keyword>
<evidence type="ECO:0000313" key="1">
    <source>
        <dbReference type="EMBL" id="CAG8661759.1"/>
    </source>
</evidence>
<reference evidence="1" key="1">
    <citation type="submission" date="2021-06" db="EMBL/GenBank/DDBJ databases">
        <authorList>
            <person name="Kallberg Y."/>
            <person name="Tangrot J."/>
            <person name="Rosling A."/>
        </authorList>
    </citation>
    <scope>NUCLEOTIDE SEQUENCE</scope>
    <source>
        <strain evidence="1">IL203A</strain>
    </source>
</reference>
<dbReference type="EMBL" id="CAJVPU010017793">
    <property type="protein sequence ID" value="CAG8661759.1"/>
    <property type="molecule type" value="Genomic_DNA"/>
</dbReference>
<feature type="non-terminal residue" evidence="1">
    <location>
        <position position="1"/>
    </location>
</feature>
<feature type="non-terminal residue" evidence="1">
    <location>
        <position position="60"/>
    </location>
</feature>
<protein>
    <submittedName>
        <fullName evidence="1">10441_t:CDS:1</fullName>
    </submittedName>
</protein>
<organism evidence="1 2">
    <name type="scientific">Dentiscutata heterogama</name>
    <dbReference type="NCBI Taxonomy" id="1316150"/>
    <lineage>
        <taxon>Eukaryota</taxon>
        <taxon>Fungi</taxon>
        <taxon>Fungi incertae sedis</taxon>
        <taxon>Mucoromycota</taxon>
        <taxon>Glomeromycotina</taxon>
        <taxon>Glomeromycetes</taxon>
        <taxon>Diversisporales</taxon>
        <taxon>Gigasporaceae</taxon>
        <taxon>Dentiscutata</taxon>
    </lineage>
</organism>
<dbReference type="Proteomes" id="UP000789702">
    <property type="component" value="Unassembled WGS sequence"/>
</dbReference>
<evidence type="ECO:0000313" key="2">
    <source>
        <dbReference type="Proteomes" id="UP000789702"/>
    </source>
</evidence>
<gene>
    <name evidence="1" type="ORF">DHETER_LOCUS9783</name>
</gene>